<dbReference type="PANTHER" id="PTHR43272:SF83">
    <property type="entry name" value="ACYL-COA SYNTHETASE LONG-CHAIN, ISOFORM J"/>
    <property type="match status" value="1"/>
</dbReference>
<evidence type="ECO:0000313" key="11">
    <source>
        <dbReference type="Proteomes" id="UP000245119"/>
    </source>
</evidence>
<evidence type="ECO:0000256" key="4">
    <source>
        <dbReference type="ARBA" id="ARBA00022832"/>
    </source>
</evidence>
<evidence type="ECO:0000256" key="7">
    <source>
        <dbReference type="ARBA" id="ARBA00026121"/>
    </source>
</evidence>
<dbReference type="GO" id="GO:0004467">
    <property type="term" value="F:long-chain fatty acid-CoA ligase activity"/>
    <property type="evidence" value="ECO:0007669"/>
    <property type="project" value="UniProtKB-EC"/>
</dbReference>
<keyword evidence="4" id="KW-0276">Fatty acid metabolism</keyword>
<gene>
    <name evidence="10" type="ORF">C0Q70_20941</name>
</gene>
<keyword evidence="8" id="KW-0472">Membrane</keyword>
<dbReference type="Pfam" id="PF00501">
    <property type="entry name" value="AMP-binding"/>
    <property type="match status" value="1"/>
</dbReference>
<keyword evidence="4" id="KW-0443">Lipid metabolism</keyword>
<keyword evidence="3" id="KW-0547">Nucleotide-binding</keyword>
<dbReference type="Gene3D" id="3.40.50.12780">
    <property type="entry name" value="N-terminal domain of ligase-like"/>
    <property type="match status" value="1"/>
</dbReference>
<dbReference type="GO" id="GO:0005811">
    <property type="term" value="C:lipid droplet"/>
    <property type="evidence" value="ECO:0007669"/>
    <property type="project" value="TreeGrafter"/>
</dbReference>
<feature type="domain" description="AMP-dependent synthetase/ligase" evidence="9">
    <location>
        <begin position="105"/>
        <end position="530"/>
    </location>
</feature>
<dbReference type="SUPFAM" id="SSF56801">
    <property type="entry name" value="Acetyl-CoA synthetase-like"/>
    <property type="match status" value="1"/>
</dbReference>
<keyword evidence="8" id="KW-1133">Transmembrane helix</keyword>
<keyword evidence="11" id="KW-1185">Reference proteome</keyword>
<evidence type="ECO:0000256" key="1">
    <source>
        <dbReference type="ARBA" id="ARBA00006432"/>
    </source>
</evidence>
<dbReference type="InterPro" id="IPR042099">
    <property type="entry name" value="ANL_N_sf"/>
</dbReference>
<proteinExistence type="inferred from homology"/>
<comment type="similarity">
    <text evidence="1">Belongs to the ATP-dependent AMP-binding enzyme family.</text>
</comment>
<comment type="caution">
    <text evidence="10">The sequence shown here is derived from an EMBL/GenBank/DDBJ whole genome shotgun (WGS) entry which is preliminary data.</text>
</comment>
<accession>A0A2T7NB70</accession>
<dbReference type="Proteomes" id="UP000245119">
    <property type="component" value="Linkage Group LG14"/>
</dbReference>
<dbReference type="InterPro" id="IPR000873">
    <property type="entry name" value="AMP-dep_synth/lig_dom"/>
</dbReference>
<evidence type="ECO:0000313" key="10">
    <source>
        <dbReference type="EMBL" id="PVD18392.1"/>
    </source>
</evidence>
<dbReference type="InterPro" id="IPR045851">
    <property type="entry name" value="AMP-bd_C_sf"/>
</dbReference>
<evidence type="ECO:0000256" key="5">
    <source>
        <dbReference type="ARBA" id="ARBA00022840"/>
    </source>
</evidence>
<keyword evidence="5" id="KW-0067">ATP-binding</keyword>
<dbReference type="Gene3D" id="3.30.300.30">
    <property type="match status" value="1"/>
</dbReference>
<dbReference type="GO" id="GO:0005783">
    <property type="term" value="C:endoplasmic reticulum"/>
    <property type="evidence" value="ECO:0007669"/>
    <property type="project" value="TreeGrafter"/>
</dbReference>
<comment type="catalytic activity">
    <reaction evidence="6">
        <text>a long-chain fatty acid + ATP + CoA = a long-chain fatty acyl-CoA + AMP + diphosphate</text>
        <dbReference type="Rhea" id="RHEA:15421"/>
        <dbReference type="ChEBI" id="CHEBI:30616"/>
        <dbReference type="ChEBI" id="CHEBI:33019"/>
        <dbReference type="ChEBI" id="CHEBI:57287"/>
        <dbReference type="ChEBI" id="CHEBI:57560"/>
        <dbReference type="ChEBI" id="CHEBI:83139"/>
        <dbReference type="ChEBI" id="CHEBI:456215"/>
        <dbReference type="EC" id="6.2.1.3"/>
    </reaction>
    <physiologicalReaction direction="left-to-right" evidence="6">
        <dbReference type="Rhea" id="RHEA:15422"/>
    </physiologicalReaction>
</comment>
<dbReference type="GO" id="GO:0005524">
    <property type="term" value="F:ATP binding"/>
    <property type="evidence" value="ECO:0007669"/>
    <property type="project" value="UniProtKB-KW"/>
</dbReference>
<dbReference type="OMA" id="KIFQWAA"/>
<dbReference type="GO" id="GO:0030182">
    <property type="term" value="P:neuron differentiation"/>
    <property type="evidence" value="ECO:0007669"/>
    <property type="project" value="TreeGrafter"/>
</dbReference>
<sequence length="709" mass="78991">MGDALTLSLVGLLRAISLIYDILAFIPYYLFFNPRKQLQESRKVKARPISSDPFAPWRSVDVPGELTTTLFPECVTLDDLFVRAVKLYANEKCLGTRELLREEDEKQPNGRVFKKVVLGEYEWLTYERVYQRISNFGSGILALRQKPRSKLVIFAETRAEWMIAAQACFKYNFPVVTLYATLGQEAIIHGINETDVTHVITSMDLLSKFDGILDRMPKVTHLIVMGGDKQKMQLKQKPDHVSLLTMDQVETEGFRPENIQTPVTKPSREDIAVIMYTSGSTGLPKGVVITHGNLMSGMSGQCQRIPNLGYSDVFIGYLPLAHVLELSAELSCLAHGVRIGYSSPLTLTDQSSKIKKGSKGDVSELKPTLMAAVPVIMDRLYKGVWEKVNSGGPVSRAVFQFAYNYKRRQLDRGYDTPLLNKAVFTKVKMLLGGNIRMMLSGGAPLSGTTQRFMHICFCCPVAQGYGLTETCGAGTVAATTDLSVERVGAPLICCEFRLRDWPEGGYLNTDKPCPRGEILIGGGNVAQGYYKLEEQSKEDFISIDGVRYFCSGDIGQFDSDGCLRVIDRKKDLVKLQMGEYVSLGKVETVLKMCPLVDQVCVCAHSDQNFTVCLIVPNPRGLDTLAAKAGLGNMDLQTLCKNPKITQEITNILNKHATTSKLEKFEIPQKYTLVPEPWLPDTGLVTDAFKLKRKNIDQHFKNEIDTMYSL</sequence>
<dbReference type="EC" id="6.2.1.3" evidence="7"/>
<dbReference type="PANTHER" id="PTHR43272">
    <property type="entry name" value="LONG-CHAIN-FATTY-ACID--COA LIGASE"/>
    <property type="match status" value="1"/>
</dbReference>
<dbReference type="OrthoDB" id="1700726at2759"/>
<dbReference type="EMBL" id="PZQS01000014">
    <property type="protein sequence ID" value="PVD18392.1"/>
    <property type="molecule type" value="Genomic_DNA"/>
</dbReference>
<feature type="transmembrane region" description="Helical" evidence="8">
    <location>
        <begin position="12"/>
        <end position="32"/>
    </location>
</feature>
<keyword evidence="8" id="KW-0812">Transmembrane</keyword>
<protein>
    <recommendedName>
        <fullName evidence="7">long-chain-fatty-acid--CoA ligase</fullName>
        <ecNumber evidence="7">6.2.1.3</ecNumber>
    </recommendedName>
</protein>
<dbReference type="GO" id="GO:0005886">
    <property type="term" value="C:plasma membrane"/>
    <property type="evidence" value="ECO:0007669"/>
    <property type="project" value="TreeGrafter"/>
</dbReference>
<dbReference type="AlphaFoldDB" id="A0A2T7NB70"/>
<keyword evidence="2" id="KW-0436">Ligase</keyword>
<dbReference type="InterPro" id="IPR020845">
    <property type="entry name" value="AMP-binding_CS"/>
</dbReference>
<evidence type="ECO:0000259" key="9">
    <source>
        <dbReference type="Pfam" id="PF00501"/>
    </source>
</evidence>
<reference evidence="10 11" key="1">
    <citation type="submission" date="2018-04" db="EMBL/GenBank/DDBJ databases">
        <title>The genome of golden apple snail Pomacea canaliculata provides insight into stress tolerance and invasive adaptation.</title>
        <authorList>
            <person name="Liu C."/>
            <person name="Liu B."/>
            <person name="Ren Y."/>
            <person name="Zhang Y."/>
            <person name="Wang H."/>
            <person name="Li S."/>
            <person name="Jiang F."/>
            <person name="Yin L."/>
            <person name="Zhang G."/>
            <person name="Qian W."/>
            <person name="Fan W."/>
        </authorList>
    </citation>
    <scope>NUCLEOTIDE SEQUENCE [LARGE SCALE GENOMIC DNA]</scope>
    <source>
        <strain evidence="10">SZHN2017</strain>
        <tissue evidence="10">Muscle</tissue>
    </source>
</reference>
<evidence type="ECO:0000256" key="2">
    <source>
        <dbReference type="ARBA" id="ARBA00022598"/>
    </source>
</evidence>
<dbReference type="STRING" id="400727.A0A2T7NB70"/>
<dbReference type="GO" id="GO:0035336">
    <property type="term" value="P:long-chain fatty-acyl-CoA metabolic process"/>
    <property type="evidence" value="ECO:0007669"/>
    <property type="project" value="TreeGrafter"/>
</dbReference>
<dbReference type="PROSITE" id="PS00455">
    <property type="entry name" value="AMP_BINDING"/>
    <property type="match status" value="1"/>
</dbReference>
<name>A0A2T7NB70_POMCA</name>
<organism evidence="10 11">
    <name type="scientific">Pomacea canaliculata</name>
    <name type="common">Golden apple snail</name>
    <dbReference type="NCBI Taxonomy" id="400727"/>
    <lineage>
        <taxon>Eukaryota</taxon>
        <taxon>Metazoa</taxon>
        <taxon>Spiralia</taxon>
        <taxon>Lophotrochozoa</taxon>
        <taxon>Mollusca</taxon>
        <taxon>Gastropoda</taxon>
        <taxon>Caenogastropoda</taxon>
        <taxon>Architaenioglossa</taxon>
        <taxon>Ampullarioidea</taxon>
        <taxon>Ampullariidae</taxon>
        <taxon>Pomacea</taxon>
    </lineage>
</organism>
<evidence type="ECO:0000256" key="8">
    <source>
        <dbReference type="SAM" id="Phobius"/>
    </source>
</evidence>
<evidence type="ECO:0000256" key="6">
    <source>
        <dbReference type="ARBA" id="ARBA00024484"/>
    </source>
</evidence>
<evidence type="ECO:0000256" key="3">
    <source>
        <dbReference type="ARBA" id="ARBA00022741"/>
    </source>
</evidence>